<keyword evidence="2" id="KW-0695">RNA-directed DNA polymerase</keyword>
<dbReference type="Pfam" id="PF00078">
    <property type="entry name" value="RVT_1"/>
    <property type="match status" value="1"/>
</dbReference>
<dbReference type="GO" id="GO:0003964">
    <property type="term" value="F:RNA-directed DNA polymerase activity"/>
    <property type="evidence" value="ECO:0007669"/>
    <property type="project" value="UniProtKB-KW"/>
</dbReference>
<dbReference type="PANTHER" id="PTHR33332">
    <property type="entry name" value="REVERSE TRANSCRIPTASE DOMAIN-CONTAINING PROTEIN"/>
    <property type="match status" value="1"/>
</dbReference>
<protein>
    <submittedName>
        <fullName evidence="2">Reverse transcriptase-like protein</fullName>
    </submittedName>
</protein>
<proteinExistence type="predicted"/>
<dbReference type="SUPFAM" id="SSF56219">
    <property type="entry name" value="DNase I-like"/>
    <property type="match status" value="1"/>
</dbReference>
<dbReference type="EMBL" id="AY136821">
    <property type="protein sequence ID" value="AAN15747.1"/>
    <property type="molecule type" value="Genomic_DNA"/>
</dbReference>
<dbReference type="CDD" id="cd01650">
    <property type="entry name" value="RT_nLTR_like"/>
    <property type="match status" value="1"/>
</dbReference>
<sequence length="1015" mass="114748">MLLCASIQTVTLTASIETVSATRPPNFFKSKVHRRGVIHSNLVKINTAKPSAKNITIKCALLNIRSLNSKSLLINDLITDHQIDLLCLTETWLQDGEYVGLNEATPPTHSNTHIPRNTGRGGGVAAIFKSDLSINPRPKESYNSFENLRTSLVHPSLTSHKPINIVIIYRPPAPYSEFLSEFSEFLSELVLKTDQIIIAGDFNIHVDVANDSLSSAFKSIIDSIGFTQHVNQPTHCLNHTLDLVLTYGIDIENITIFQQNPLLSDHFLLTFEFRIVNYVNSGRKVYYSRCLSDKTVHKFKELLPSSLPSQPCLSTIQEDYQNLTPTLVDNFVNSTAASLKTALEAVAPLKKKKVSQRRLAPWYNSQTRVLKQTSRKLERKWRSTNRQDFHLAWKNSLINYKKALRNAQTSYYSLLIEENRNNPRFLFSTVARLTESHTSTDPSIPLDLRSNDFMSFFANKITTIRDKINDLLPVNNTDSLSGPETIAPDLCLNKFYSIDLPELTSLVSSSKPTTCQLDSVPTRLFKEVLPLIDRSILNQINMSLLTGYVPQAFKVAVIKPLLKKPTLDPEVLANYRPISNLPFISKILEKAVANQLCGYLDSNGLLEKFQSGFRTYHSTETALLKVTNDLLMASDDGLVSVLVLLDLSAAFDTIDHKILLQRLEQHIGIKGTALHWFKSYLSDRFQFVNVNNDSSMHMQVNHGVPQGSVLGPILFTLYMLPLGNIIRQHHIQFHCYADDTQLYISMKHDESNRLVQLQECLKDIKAWMTQNFLLLNSDKTEVVVIGPKHLRETLSDQIVTLDGVSLASSSTVRNLGVLFDQDMSFDPHIKLVSRTAFFHLRNINKIRNILSKQDAEKRVHAFVTSRLDYCNSLLAGCSMKTVKSLQLVQNAAARVLTGTRRRDHITPVLASLHWLPVKFRIEFKILLLTFKALNNHAPSYIKELITPYYPSRSLRSQNTGSLVVPRVCKSRAGGRTFSYQAPLLWNQLPLWVREADTVSAFKVKLKTFLFDKAYS</sequence>
<name>Q7T271_PAROL</name>
<accession>Q7T271</accession>
<dbReference type="InterPro" id="IPR005135">
    <property type="entry name" value="Endo/exonuclease/phosphatase"/>
</dbReference>
<evidence type="ECO:0000259" key="1">
    <source>
        <dbReference type="PROSITE" id="PS50878"/>
    </source>
</evidence>
<dbReference type="AlphaFoldDB" id="Q7T271"/>
<feature type="domain" description="Reverse transcriptase" evidence="1">
    <location>
        <begin position="542"/>
        <end position="806"/>
    </location>
</feature>
<keyword evidence="2" id="KW-0548">Nucleotidyltransferase</keyword>
<dbReference type="InterPro" id="IPR000477">
    <property type="entry name" value="RT_dom"/>
</dbReference>
<evidence type="ECO:0000313" key="2">
    <source>
        <dbReference type="EMBL" id="AAN15747.1"/>
    </source>
</evidence>
<reference evidence="2" key="1">
    <citation type="submission" date="2002-07" db="EMBL/GenBank/DDBJ databases">
        <title>A CR1-like family of non-LTR retrotransposons from olive flounder, Paralichthys olivaceus.</title>
        <authorList>
            <person name="Kim M.-S."/>
            <person name="Lim H.-S."/>
            <person name="Lee H.-H."/>
        </authorList>
    </citation>
    <scope>NUCLEOTIDE SEQUENCE</scope>
</reference>
<dbReference type="InterPro" id="IPR036691">
    <property type="entry name" value="Endo/exonu/phosph_ase_sf"/>
</dbReference>
<dbReference type="PROSITE" id="PS50878">
    <property type="entry name" value="RT_POL"/>
    <property type="match status" value="1"/>
</dbReference>
<dbReference type="Gene3D" id="3.60.10.10">
    <property type="entry name" value="Endonuclease/exonuclease/phosphatase"/>
    <property type="match status" value="1"/>
</dbReference>
<dbReference type="InterPro" id="IPR043502">
    <property type="entry name" value="DNA/RNA_pol_sf"/>
</dbReference>
<organism evidence="2">
    <name type="scientific">Paralichthys olivaceus</name>
    <name type="common">Bastard halibut</name>
    <name type="synonym">Hippoglossus olivaceus</name>
    <dbReference type="NCBI Taxonomy" id="8255"/>
    <lineage>
        <taxon>Eukaryota</taxon>
        <taxon>Metazoa</taxon>
        <taxon>Chordata</taxon>
        <taxon>Craniata</taxon>
        <taxon>Vertebrata</taxon>
        <taxon>Euteleostomi</taxon>
        <taxon>Actinopterygii</taxon>
        <taxon>Neopterygii</taxon>
        <taxon>Teleostei</taxon>
        <taxon>Neoteleostei</taxon>
        <taxon>Acanthomorphata</taxon>
        <taxon>Carangaria</taxon>
        <taxon>Pleuronectiformes</taxon>
        <taxon>Pleuronectoidei</taxon>
        <taxon>Paralichthyidae</taxon>
        <taxon>Paralichthys</taxon>
    </lineage>
</organism>
<dbReference type="Pfam" id="PF03372">
    <property type="entry name" value="Exo_endo_phos"/>
    <property type="match status" value="1"/>
</dbReference>
<keyword evidence="2" id="KW-0808">Transferase</keyword>
<dbReference type="SUPFAM" id="SSF56672">
    <property type="entry name" value="DNA/RNA polymerases"/>
    <property type="match status" value="1"/>
</dbReference>